<dbReference type="EMBL" id="CP126221">
    <property type="protein sequence ID" value="WIA22150.1"/>
    <property type="molecule type" value="Genomic_DNA"/>
</dbReference>
<accession>A0ABY8ULC0</accession>
<gene>
    <name evidence="1" type="ORF">OEZ85_004486</name>
</gene>
<protein>
    <submittedName>
        <fullName evidence="1">Uncharacterized protein</fullName>
    </submittedName>
</protein>
<sequence length="73" mass="7537">MQRLAVAQNNTAISHWAARSCRRVLSHWGFYAQQARQLASDELPRCGSGAEAAAALAAGEGVEQVAAAAAGEG</sequence>
<reference evidence="1 2" key="1">
    <citation type="submission" date="2023-05" db="EMBL/GenBank/DDBJ databases">
        <title>A 100% complete, gapless, phased diploid assembly of the Scenedesmus obliquus UTEX 3031 genome.</title>
        <authorList>
            <person name="Biondi T.C."/>
            <person name="Hanschen E.R."/>
            <person name="Kwon T."/>
            <person name="Eng W."/>
            <person name="Kruse C.P.S."/>
            <person name="Koehler S.I."/>
            <person name="Kunde Y."/>
            <person name="Gleasner C.D."/>
            <person name="You Mak K.T."/>
            <person name="Polle J."/>
            <person name="Hovde B.T."/>
            <person name="Starkenburg S.R."/>
        </authorList>
    </citation>
    <scope>NUCLEOTIDE SEQUENCE [LARGE SCALE GENOMIC DNA]</scope>
    <source>
        <strain evidence="1 2">DOE0152z</strain>
    </source>
</reference>
<organism evidence="1 2">
    <name type="scientific">Tetradesmus obliquus</name>
    <name type="common">Green alga</name>
    <name type="synonym">Acutodesmus obliquus</name>
    <dbReference type="NCBI Taxonomy" id="3088"/>
    <lineage>
        <taxon>Eukaryota</taxon>
        <taxon>Viridiplantae</taxon>
        <taxon>Chlorophyta</taxon>
        <taxon>core chlorophytes</taxon>
        <taxon>Chlorophyceae</taxon>
        <taxon>CS clade</taxon>
        <taxon>Sphaeropleales</taxon>
        <taxon>Scenedesmaceae</taxon>
        <taxon>Tetradesmus</taxon>
    </lineage>
</organism>
<evidence type="ECO:0000313" key="2">
    <source>
        <dbReference type="Proteomes" id="UP001244341"/>
    </source>
</evidence>
<proteinExistence type="predicted"/>
<keyword evidence="2" id="KW-1185">Reference proteome</keyword>
<dbReference type="Proteomes" id="UP001244341">
    <property type="component" value="Chromosome 14b"/>
</dbReference>
<name>A0ABY8ULC0_TETOB</name>
<evidence type="ECO:0000313" key="1">
    <source>
        <dbReference type="EMBL" id="WIA22150.1"/>
    </source>
</evidence>